<dbReference type="AlphaFoldDB" id="A0AAV3UH65"/>
<evidence type="ECO:0000313" key="3">
    <source>
        <dbReference type="EMBL" id="GAA5050135.1"/>
    </source>
</evidence>
<reference evidence="3 4" key="1">
    <citation type="journal article" date="2019" name="Int. J. Syst. Evol. Microbiol.">
        <title>The Global Catalogue of Microorganisms (GCM) 10K type strain sequencing project: providing services to taxonomists for standard genome sequencing and annotation.</title>
        <authorList>
            <consortium name="The Broad Institute Genomics Platform"/>
            <consortium name="The Broad Institute Genome Sequencing Center for Infectious Disease"/>
            <person name="Wu L."/>
            <person name="Ma J."/>
        </authorList>
    </citation>
    <scope>NUCLEOTIDE SEQUENCE [LARGE SCALE GENOMIC DNA]</scope>
    <source>
        <strain evidence="3 4">JCM 17504</strain>
    </source>
</reference>
<dbReference type="EMBL" id="BAABKX010000008">
    <property type="protein sequence ID" value="GAA5050135.1"/>
    <property type="molecule type" value="Genomic_DNA"/>
</dbReference>
<dbReference type="InterPro" id="IPR036291">
    <property type="entry name" value="NAD(P)-bd_dom_sf"/>
</dbReference>
<keyword evidence="4" id="KW-1185">Reference proteome</keyword>
<evidence type="ECO:0000313" key="4">
    <source>
        <dbReference type="Proteomes" id="UP001501729"/>
    </source>
</evidence>
<dbReference type="RefSeq" id="WP_227777606.1">
    <property type="nucleotide sequence ID" value="NZ_BAABKX010000008.1"/>
</dbReference>
<dbReference type="Pfam" id="PF13460">
    <property type="entry name" value="NAD_binding_10"/>
    <property type="match status" value="1"/>
</dbReference>
<sequence length="224" mass="24212">MSRILVVGGSGFIGRKICQLAVADGHEIRSVSRGGRPDADGTWVDSVEWGEADIFDPNSWRDALDGCDAVIHTVGIISITPGKGVIRERLDGDSAIITALEADRTDIPAFVLLSVTGSLAREEHLAAKRRAERTIAELKLRTTVLRLGPVYGEDDSIGHYPGVMNAALRAIDDHNWLARRFGGARPLSVTTVAHEALQAALDPTTAKHAHAPLRRQSIMKRNTT</sequence>
<feature type="region of interest" description="Disordered" evidence="1">
    <location>
        <begin position="205"/>
        <end position="224"/>
    </location>
</feature>
<protein>
    <recommendedName>
        <fullName evidence="2">NAD(P)-binding domain-containing protein</fullName>
    </recommendedName>
</protein>
<evidence type="ECO:0000256" key="1">
    <source>
        <dbReference type="SAM" id="MobiDB-lite"/>
    </source>
</evidence>
<dbReference type="GO" id="GO:0044877">
    <property type="term" value="F:protein-containing complex binding"/>
    <property type="evidence" value="ECO:0007669"/>
    <property type="project" value="TreeGrafter"/>
</dbReference>
<dbReference type="PANTHER" id="PTHR12126:SF16">
    <property type="entry name" value="MIOREX COMPLEX COMPONENT 2"/>
    <property type="match status" value="1"/>
</dbReference>
<dbReference type="Proteomes" id="UP001501729">
    <property type="component" value="Unassembled WGS sequence"/>
</dbReference>
<accession>A0AAV3UH65</accession>
<dbReference type="PANTHER" id="PTHR12126">
    <property type="entry name" value="NADH-UBIQUINONE OXIDOREDUCTASE 39 KDA SUBUNIT-RELATED"/>
    <property type="match status" value="1"/>
</dbReference>
<gene>
    <name evidence="3" type="ORF">GCM10025751_23790</name>
</gene>
<comment type="caution">
    <text evidence="3">The sequence shown here is derived from an EMBL/GenBank/DDBJ whole genome shotgun (WGS) entry which is preliminary data.</text>
</comment>
<organism evidence="3 4">
    <name type="scientific">Haladaptatus pallidirubidus</name>
    <dbReference type="NCBI Taxonomy" id="1008152"/>
    <lineage>
        <taxon>Archaea</taxon>
        <taxon>Methanobacteriati</taxon>
        <taxon>Methanobacteriota</taxon>
        <taxon>Stenosarchaea group</taxon>
        <taxon>Halobacteria</taxon>
        <taxon>Halobacteriales</taxon>
        <taxon>Haladaptataceae</taxon>
        <taxon>Haladaptatus</taxon>
    </lineage>
</organism>
<proteinExistence type="predicted"/>
<feature type="domain" description="NAD(P)-binding" evidence="2">
    <location>
        <begin position="8"/>
        <end position="153"/>
    </location>
</feature>
<dbReference type="GeneID" id="68616205"/>
<dbReference type="InterPro" id="IPR051207">
    <property type="entry name" value="ComplexI_NDUFA9_subunit"/>
</dbReference>
<dbReference type="SUPFAM" id="SSF51735">
    <property type="entry name" value="NAD(P)-binding Rossmann-fold domains"/>
    <property type="match status" value="1"/>
</dbReference>
<dbReference type="Gene3D" id="3.40.50.720">
    <property type="entry name" value="NAD(P)-binding Rossmann-like Domain"/>
    <property type="match status" value="1"/>
</dbReference>
<evidence type="ECO:0000259" key="2">
    <source>
        <dbReference type="Pfam" id="PF13460"/>
    </source>
</evidence>
<dbReference type="InterPro" id="IPR016040">
    <property type="entry name" value="NAD(P)-bd_dom"/>
</dbReference>
<name>A0AAV3UH65_9EURY</name>